<evidence type="ECO:0000313" key="1">
    <source>
        <dbReference type="EMBL" id="SCL87127.1"/>
    </source>
</evidence>
<dbReference type="Pfam" id="PF18801">
    <property type="entry name" value="RapH_N"/>
    <property type="match status" value="1"/>
</dbReference>
<comment type="caution">
    <text evidence="1">The sequence shown here is derived from an EMBL/GenBank/DDBJ whole genome shotgun (WGS) entry which is preliminary data.</text>
</comment>
<dbReference type="EMBL" id="FMIK01000018">
    <property type="protein sequence ID" value="SCL87127.1"/>
    <property type="molecule type" value="Genomic_DNA"/>
</dbReference>
<evidence type="ECO:0000313" key="2">
    <source>
        <dbReference type="Proteomes" id="UP000242164"/>
    </source>
</evidence>
<dbReference type="Proteomes" id="UP000242164">
    <property type="component" value="Unassembled WGS sequence"/>
</dbReference>
<dbReference type="AlphaFoldDB" id="A0AAX2CE98"/>
<protein>
    <submittedName>
        <fullName evidence="1">Response regulator aspartate phosphatase</fullName>
    </submittedName>
</protein>
<gene>
    <name evidence="1" type="ORF">BCB44BAC_01089</name>
</gene>
<accession>A0AAX2CE98</accession>
<proteinExistence type="predicted"/>
<name>A0AAX2CE98_9BACI</name>
<dbReference type="InterPro" id="IPR011990">
    <property type="entry name" value="TPR-like_helical_dom_sf"/>
</dbReference>
<dbReference type="Gene3D" id="1.25.40.10">
    <property type="entry name" value="Tetratricopeptide repeat domain"/>
    <property type="match status" value="1"/>
</dbReference>
<dbReference type="SUPFAM" id="SSF48452">
    <property type="entry name" value="TPR-like"/>
    <property type="match status" value="1"/>
</dbReference>
<reference evidence="1 2" key="1">
    <citation type="submission" date="2016-08" db="EMBL/GenBank/DDBJ databases">
        <authorList>
            <person name="Loux V."/>
            <person name="Rue O."/>
        </authorList>
    </citation>
    <scope>NUCLEOTIDE SEQUENCE [LARGE SCALE GENOMIC DNA]</scope>
    <source>
        <strain evidence="1 2">AFSSA_08CEB44bac</strain>
    </source>
</reference>
<organism evidence="1 2">
    <name type="scientific">Bacillus cytotoxicus</name>
    <dbReference type="NCBI Taxonomy" id="580165"/>
    <lineage>
        <taxon>Bacteria</taxon>
        <taxon>Bacillati</taxon>
        <taxon>Bacillota</taxon>
        <taxon>Bacilli</taxon>
        <taxon>Bacillales</taxon>
        <taxon>Bacillaceae</taxon>
        <taxon>Bacillus</taxon>
        <taxon>Bacillus cereus group</taxon>
    </lineage>
</organism>
<sequence length="349" mass="41406">MNDWYVEIRGRRIENAHCLKTEIDTKIQNIEDKNLLLYYSLLNFRYQYVIDNVGVSKNSFDQIESFAPPTDNRLAYYYHFFKAIHSSTIGNYNVAKEHFEKAETLLEHISDELEKAEFHYKLGAFHYDIYQGLLSVKQVTKARELFSQHTDCEINVAFCDNLLGLACTHLREWELAEEYFTKAMNTFQKINEEQFILMVRQNLGLMYASQNLSPLAIRYLAEVNEKMPKNYKSMFIEAKEHFKLGEVEKASRLIDKGLEISNQLHHEEYKYRFKILKAMNTKISGEELEKIVLEGIAYFKEESLWEYVQEYTEIVALQYHHEGNSEKSSYYFYLSYEAKNEVFKKEVLK</sequence>